<evidence type="ECO:0000313" key="5">
    <source>
        <dbReference type="Proteomes" id="UP000580709"/>
    </source>
</evidence>
<dbReference type="RefSeq" id="WP_136648433.1">
    <property type="nucleotide sequence ID" value="NZ_JACEOR010000122.1"/>
</dbReference>
<keyword evidence="5" id="KW-1185">Reference proteome</keyword>
<protein>
    <submittedName>
        <fullName evidence="3">Uncharacterized protein</fullName>
    </submittedName>
</protein>
<evidence type="ECO:0000256" key="1">
    <source>
        <dbReference type="SAM" id="Phobius"/>
    </source>
</evidence>
<accession>A0A6C1TYX9</accession>
<gene>
    <name evidence="3" type="ORF">EKI59_06950</name>
    <name evidence="2" type="ORF">H0H28_03655</name>
</gene>
<keyword evidence="1" id="KW-1133">Transmembrane helix</keyword>
<feature type="transmembrane region" description="Helical" evidence="1">
    <location>
        <begin position="68"/>
        <end position="88"/>
    </location>
</feature>
<evidence type="ECO:0000313" key="2">
    <source>
        <dbReference type="EMBL" id="MBA4504439.1"/>
    </source>
</evidence>
<evidence type="ECO:0000313" key="4">
    <source>
        <dbReference type="Proteomes" id="UP000336646"/>
    </source>
</evidence>
<dbReference type="EMBL" id="JACEOR010000122">
    <property type="protein sequence ID" value="MBA4504439.1"/>
    <property type="molecule type" value="Genomic_DNA"/>
</dbReference>
<reference evidence="2 5" key="2">
    <citation type="submission" date="2020-07" db="EMBL/GenBank/DDBJ databases">
        <authorList>
            <person name="Khare M."/>
        </authorList>
    </citation>
    <scope>NUCLEOTIDE SEQUENCE [LARGE SCALE GENOMIC DNA]</scope>
    <source>
        <strain evidence="2 5">P8776</strain>
    </source>
</reference>
<dbReference type="Proteomes" id="UP000336646">
    <property type="component" value="Unassembled WGS sequence"/>
</dbReference>
<sequence>MIPIQLRVGGAFLALAVVLVIYAAVAFFRGQAVFEITPQVLTIAAAALLFGANATFVRGQSRSRAQVVALVVAVGLVILGVLLPAATIFATPTYWLLLWAGAAVVCALILRQSAT</sequence>
<name>A0A6C1TYX9_9CORY</name>
<feature type="transmembrane region" description="Helical" evidence="1">
    <location>
        <begin position="36"/>
        <end position="56"/>
    </location>
</feature>
<feature type="transmembrane region" description="Helical" evidence="1">
    <location>
        <begin position="12"/>
        <end position="30"/>
    </location>
</feature>
<comment type="caution">
    <text evidence="3">The sequence shown here is derived from an EMBL/GenBank/DDBJ whole genome shotgun (WGS) entry which is preliminary data.</text>
</comment>
<dbReference type="Proteomes" id="UP000580709">
    <property type="component" value="Unassembled WGS sequence"/>
</dbReference>
<evidence type="ECO:0000313" key="3">
    <source>
        <dbReference type="EMBL" id="TVS28537.1"/>
    </source>
</evidence>
<organism evidence="3 4">
    <name type="scientific">Corynebacterium sanguinis</name>
    <dbReference type="NCBI Taxonomy" id="2594913"/>
    <lineage>
        <taxon>Bacteria</taxon>
        <taxon>Bacillati</taxon>
        <taxon>Actinomycetota</taxon>
        <taxon>Actinomycetes</taxon>
        <taxon>Mycobacteriales</taxon>
        <taxon>Corynebacteriaceae</taxon>
        <taxon>Corynebacterium</taxon>
    </lineage>
</organism>
<dbReference type="EMBL" id="RXIR01000012">
    <property type="protein sequence ID" value="TVS28537.1"/>
    <property type="molecule type" value="Genomic_DNA"/>
</dbReference>
<keyword evidence="1" id="KW-0812">Transmembrane</keyword>
<proteinExistence type="predicted"/>
<keyword evidence="1" id="KW-0472">Membrane</keyword>
<reference evidence="3 4" key="1">
    <citation type="submission" date="2018-12" db="EMBL/GenBank/DDBJ databases">
        <title>Corynebacterium sanguinis sp. nov., a clinically-associated and environmental corynebacterium.</title>
        <authorList>
            <person name="Gonzales-Siles L."/>
            <person name="Jaen-Luchoro D."/>
            <person name="Cardew S."/>
            <person name="Inganas E."/>
            <person name="Ohlen M."/>
            <person name="Jensie-Markopolous S."/>
            <person name="Pinyeiro-Iglesias B."/>
            <person name="Molin K."/>
            <person name="Skovbjerg S."/>
            <person name="Svensson-Stadler L."/>
            <person name="Funke G."/>
            <person name="Moore E.R.B."/>
        </authorList>
    </citation>
    <scope>NUCLEOTIDE SEQUENCE [LARGE SCALE GENOMIC DNA]</scope>
    <source>
        <strain evidence="3 4">58734</strain>
    </source>
</reference>
<feature type="transmembrane region" description="Helical" evidence="1">
    <location>
        <begin position="94"/>
        <end position="110"/>
    </location>
</feature>
<dbReference type="AlphaFoldDB" id="A0A6C1TYX9"/>